<dbReference type="EMBL" id="OZ019893">
    <property type="protein sequence ID" value="CAK9190915.1"/>
    <property type="molecule type" value="Genomic_DNA"/>
</dbReference>
<dbReference type="SUPFAM" id="SSF48371">
    <property type="entry name" value="ARM repeat"/>
    <property type="match status" value="1"/>
</dbReference>
<reference evidence="7 8" key="1">
    <citation type="submission" date="2024-02" db="EMBL/GenBank/DDBJ databases">
        <authorList>
            <consortium name="ELIXIR-Norway"/>
            <consortium name="Elixir Norway"/>
        </authorList>
    </citation>
    <scope>NUCLEOTIDE SEQUENCE [LARGE SCALE GENOMIC DNA]</scope>
</reference>
<dbReference type="SMART" id="SM00504">
    <property type="entry name" value="Ubox"/>
    <property type="match status" value="1"/>
</dbReference>
<dbReference type="InterPro" id="IPR011989">
    <property type="entry name" value="ARM-like"/>
</dbReference>
<feature type="region of interest" description="Disordered" evidence="5">
    <location>
        <begin position="84"/>
        <end position="107"/>
    </location>
</feature>
<proteinExistence type="predicted"/>
<accession>A0ABP0TAK2</accession>
<dbReference type="InterPro" id="IPR013083">
    <property type="entry name" value="Znf_RING/FYVE/PHD"/>
</dbReference>
<evidence type="ECO:0000256" key="1">
    <source>
        <dbReference type="ARBA" id="ARBA00000900"/>
    </source>
</evidence>
<evidence type="ECO:0000259" key="6">
    <source>
        <dbReference type="PROSITE" id="PS51698"/>
    </source>
</evidence>
<evidence type="ECO:0000256" key="4">
    <source>
        <dbReference type="ARBA" id="ARBA00022786"/>
    </source>
</evidence>
<comment type="catalytic activity">
    <reaction evidence="1">
        <text>S-ubiquitinyl-[E2 ubiquitin-conjugating enzyme]-L-cysteine + [acceptor protein]-L-lysine = [E2 ubiquitin-conjugating enzyme]-L-cysteine + N(6)-ubiquitinyl-[acceptor protein]-L-lysine.</text>
        <dbReference type="EC" id="2.3.2.27"/>
    </reaction>
</comment>
<sequence length="423" mass="45876">MSLRECKPCVPPLFLCPISLEMMRDPVTVCTGITYDRRPIQKWLAEGHTTCPTTMCHLENHILIPNLIVRRLIQSWVQENGSGSLPASAFGSPKRDTEKQRSGDCTHAEPERVLSLLREIARGGQGVRNAAKCLGALAKERVEYRTCIDELGGTLLLVSLLSPEMHEDCEACEEVLGALVMLAQCRGGTRQMVMEPQTLACVVWHLDRGTPCARVNAAALLESLLASDELCASVGRFPGVLQGLVKLVNEGGGVQQHRASKIAVRTLLAACLCKVNRPWAADAGAVRALVEHLTNAHPSTAERCLAIFELLCTTTEGQVAVSRHPLAIPLLVKMVLRVSPRGTEYATGTLLAICKSGPIDVLQVAMQAGAQTQMLFLLQSDGTCTPRAKRKALELLKLLHTVCCLPTVGKLVNAIHSWEQPRG</sequence>
<dbReference type="InterPro" id="IPR045210">
    <property type="entry name" value="RING-Ubox_PUB"/>
</dbReference>
<dbReference type="PANTHER" id="PTHR22849">
    <property type="entry name" value="WDSAM1 PROTEIN"/>
    <property type="match status" value="1"/>
</dbReference>
<dbReference type="EC" id="2.3.2.27" evidence="3"/>
<dbReference type="InterPro" id="IPR045185">
    <property type="entry name" value="PUB22/23/24-like"/>
</dbReference>
<dbReference type="InterPro" id="IPR058678">
    <property type="entry name" value="ARM_PUB"/>
</dbReference>
<dbReference type="Proteomes" id="UP001497512">
    <property type="component" value="Chromosome 1"/>
</dbReference>
<evidence type="ECO:0000256" key="2">
    <source>
        <dbReference type="ARBA" id="ARBA00004906"/>
    </source>
</evidence>
<dbReference type="Gene3D" id="1.25.10.10">
    <property type="entry name" value="Leucine-rich Repeat Variant"/>
    <property type="match status" value="1"/>
</dbReference>
<name>A0ABP0TAK2_9BRYO</name>
<comment type="pathway">
    <text evidence="2">Protein modification; protein ubiquitination.</text>
</comment>
<keyword evidence="8" id="KW-1185">Reference proteome</keyword>
<dbReference type="InterPro" id="IPR016024">
    <property type="entry name" value="ARM-type_fold"/>
</dbReference>
<dbReference type="Pfam" id="PF04564">
    <property type="entry name" value="U-box"/>
    <property type="match status" value="1"/>
</dbReference>
<protein>
    <recommendedName>
        <fullName evidence="3">RING-type E3 ubiquitin transferase</fullName>
        <ecNumber evidence="3">2.3.2.27</ecNumber>
    </recommendedName>
</protein>
<feature type="compositionally biased region" description="Basic and acidic residues" evidence="5">
    <location>
        <begin position="93"/>
        <end position="107"/>
    </location>
</feature>
<dbReference type="CDD" id="cd16664">
    <property type="entry name" value="RING-Ubox_PUB"/>
    <property type="match status" value="1"/>
</dbReference>
<keyword evidence="4" id="KW-0833">Ubl conjugation pathway</keyword>
<evidence type="ECO:0000256" key="3">
    <source>
        <dbReference type="ARBA" id="ARBA00012483"/>
    </source>
</evidence>
<organism evidence="7 8">
    <name type="scientific">Sphagnum troendelagicum</name>
    <dbReference type="NCBI Taxonomy" id="128251"/>
    <lineage>
        <taxon>Eukaryota</taxon>
        <taxon>Viridiplantae</taxon>
        <taxon>Streptophyta</taxon>
        <taxon>Embryophyta</taxon>
        <taxon>Bryophyta</taxon>
        <taxon>Sphagnophytina</taxon>
        <taxon>Sphagnopsida</taxon>
        <taxon>Sphagnales</taxon>
        <taxon>Sphagnaceae</taxon>
        <taxon>Sphagnum</taxon>
    </lineage>
</organism>
<feature type="domain" description="U-box" evidence="6">
    <location>
        <begin position="9"/>
        <end position="83"/>
    </location>
</feature>
<dbReference type="PROSITE" id="PS51698">
    <property type="entry name" value="U_BOX"/>
    <property type="match status" value="1"/>
</dbReference>
<dbReference type="Gene3D" id="3.30.40.10">
    <property type="entry name" value="Zinc/RING finger domain, C3HC4 (zinc finger)"/>
    <property type="match status" value="1"/>
</dbReference>
<dbReference type="SUPFAM" id="SSF57850">
    <property type="entry name" value="RING/U-box"/>
    <property type="match status" value="1"/>
</dbReference>
<evidence type="ECO:0000256" key="5">
    <source>
        <dbReference type="SAM" id="MobiDB-lite"/>
    </source>
</evidence>
<evidence type="ECO:0000313" key="8">
    <source>
        <dbReference type="Proteomes" id="UP001497512"/>
    </source>
</evidence>
<dbReference type="InterPro" id="IPR003613">
    <property type="entry name" value="Ubox_domain"/>
</dbReference>
<dbReference type="PANTHER" id="PTHR22849:SF112">
    <property type="entry name" value="U-BOX DOMAIN-CONTAINING PROTEIN 26"/>
    <property type="match status" value="1"/>
</dbReference>
<dbReference type="Pfam" id="PF25598">
    <property type="entry name" value="ARM_PUB"/>
    <property type="match status" value="1"/>
</dbReference>
<gene>
    <name evidence="7" type="ORF">CSSPTR1EN2_LOCUS1129</name>
</gene>
<evidence type="ECO:0000313" key="7">
    <source>
        <dbReference type="EMBL" id="CAK9190915.1"/>
    </source>
</evidence>